<dbReference type="EMBL" id="BMVG01000017">
    <property type="protein sequence ID" value="GHE08581.1"/>
    <property type="molecule type" value="Genomic_DNA"/>
</dbReference>
<sequence length="304" mass="33389">MTGQSVASTDPEQGAVLRLLGTWKLSVNGQPAELPATARRIMTLLALQGPLTRSAVACILWPEADEATASSRLRTALWRLAQGCRLVDIRAGELVLAASVSVDVRRMLHTARTLMDATRGRTSTDRLPHDAASVDVFEEDLLPGWYEDWLMIEQERIRQTRLHALEALSDLMLRQMRYAEAIDAGLAAVRAEPLRESAHRAVIRAHLAEGNLVDAIRQFEVCRHALLEELGVAPSAELVTLLPVHVISCEQDVAWEGGSHSWTSAFGRRGPDGGVDQATGRRLRSQPDGKTLNSRHSDVGTRSY</sequence>
<reference evidence="4" key="1">
    <citation type="journal article" date="2014" name="Int. J. Syst. Evol. Microbiol.">
        <title>Complete genome sequence of Corynebacterium casei LMG S-19264T (=DSM 44701T), isolated from a smear-ripened cheese.</title>
        <authorList>
            <consortium name="US DOE Joint Genome Institute (JGI-PGF)"/>
            <person name="Walter F."/>
            <person name="Albersmeier A."/>
            <person name="Kalinowski J."/>
            <person name="Ruckert C."/>
        </authorList>
    </citation>
    <scope>NUCLEOTIDE SEQUENCE</scope>
    <source>
        <strain evidence="4">JCM 4714</strain>
    </source>
</reference>
<dbReference type="Proteomes" id="UP000655443">
    <property type="component" value="Unassembled WGS sequence"/>
</dbReference>
<dbReference type="GO" id="GO:0000160">
    <property type="term" value="P:phosphorelay signal transduction system"/>
    <property type="evidence" value="ECO:0007669"/>
    <property type="project" value="UniProtKB-KW"/>
</dbReference>
<gene>
    <name evidence="4" type="ORF">GCM10010339_57890</name>
</gene>
<dbReference type="Gene3D" id="1.10.10.10">
    <property type="entry name" value="Winged helix-like DNA-binding domain superfamily/Winged helix DNA-binding domain"/>
    <property type="match status" value="1"/>
</dbReference>
<proteinExistence type="predicted"/>
<name>A0A919D4V1_9ACTN</name>
<protein>
    <recommendedName>
        <fullName evidence="3">Bacterial transcriptional activator domain-containing protein</fullName>
    </recommendedName>
</protein>
<feature type="region of interest" description="Disordered" evidence="2">
    <location>
        <begin position="264"/>
        <end position="304"/>
    </location>
</feature>
<feature type="compositionally biased region" description="Basic and acidic residues" evidence="2">
    <location>
        <begin position="295"/>
        <end position="304"/>
    </location>
</feature>
<evidence type="ECO:0000256" key="2">
    <source>
        <dbReference type="SAM" id="MobiDB-lite"/>
    </source>
</evidence>
<dbReference type="InterPro" id="IPR011990">
    <property type="entry name" value="TPR-like_helical_dom_sf"/>
</dbReference>
<evidence type="ECO:0000256" key="1">
    <source>
        <dbReference type="ARBA" id="ARBA00023012"/>
    </source>
</evidence>
<dbReference type="SMART" id="SM01043">
    <property type="entry name" value="BTAD"/>
    <property type="match status" value="1"/>
</dbReference>
<feature type="domain" description="Bacterial transcriptional activator" evidence="3">
    <location>
        <begin position="102"/>
        <end position="246"/>
    </location>
</feature>
<accession>A0A919D4V1</accession>
<keyword evidence="1" id="KW-0902">Two-component regulatory system</keyword>
<dbReference type="PANTHER" id="PTHR35807">
    <property type="entry name" value="TRANSCRIPTIONAL REGULATOR REDD-RELATED"/>
    <property type="match status" value="1"/>
</dbReference>
<dbReference type="AlphaFoldDB" id="A0A919D4V1"/>
<dbReference type="SUPFAM" id="SSF48452">
    <property type="entry name" value="TPR-like"/>
    <property type="match status" value="1"/>
</dbReference>
<evidence type="ECO:0000313" key="5">
    <source>
        <dbReference type="Proteomes" id="UP000655443"/>
    </source>
</evidence>
<dbReference type="InterPro" id="IPR051677">
    <property type="entry name" value="AfsR-DnrI-RedD_regulator"/>
</dbReference>
<comment type="caution">
    <text evidence="4">The sequence shown here is derived from an EMBL/GenBank/DDBJ whole genome shotgun (WGS) entry which is preliminary data.</text>
</comment>
<keyword evidence="5" id="KW-1185">Reference proteome</keyword>
<evidence type="ECO:0000313" key="4">
    <source>
        <dbReference type="EMBL" id="GHE08581.1"/>
    </source>
</evidence>
<dbReference type="InterPro" id="IPR005158">
    <property type="entry name" value="BTAD"/>
</dbReference>
<dbReference type="Gene3D" id="1.25.40.10">
    <property type="entry name" value="Tetratricopeptide repeat domain"/>
    <property type="match status" value="1"/>
</dbReference>
<reference evidence="4" key="2">
    <citation type="submission" date="2020-09" db="EMBL/GenBank/DDBJ databases">
        <authorList>
            <person name="Sun Q."/>
            <person name="Ohkuma M."/>
        </authorList>
    </citation>
    <scope>NUCLEOTIDE SEQUENCE</scope>
    <source>
        <strain evidence="4">JCM 4714</strain>
    </source>
</reference>
<evidence type="ECO:0000259" key="3">
    <source>
        <dbReference type="SMART" id="SM01043"/>
    </source>
</evidence>
<dbReference type="InterPro" id="IPR036388">
    <property type="entry name" value="WH-like_DNA-bd_sf"/>
</dbReference>
<organism evidence="4 5">
    <name type="scientific">Streptomyces alanosinicus</name>
    <dbReference type="NCBI Taxonomy" id="68171"/>
    <lineage>
        <taxon>Bacteria</taxon>
        <taxon>Bacillati</taxon>
        <taxon>Actinomycetota</taxon>
        <taxon>Actinomycetes</taxon>
        <taxon>Kitasatosporales</taxon>
        <taxon>Streptomycetaceae</taxon>
        <taxon>Streptomyces</taxon>
    </lineage>
</organism>
<dbReference type="RefSeq" id="WP_157857884.1">
    <property type="nucleotide sequence ID" value="NZ_BMVG01000017.1"/>
</dbReference>
<dbReference type="Pfam" id="PF03704">
    <property type="entry name" value="BTAD"/>
    <property type="match status" value="1"/>
</dbReference>